<organism evidence="2 3">
    <name type="scientific">Skermanella stibiiresistens SB22</name>
    <dbReference type="NCBI Taxonomy" id="1385369"/>
    <lineage>
        <taxon>Bacteria</taxon>
        <taxon>Pseudomonadati</taxon>
        <taxon>Pseudomonadota</taxon>
        <taxon>Alphaproteobacteria</taxon>
        <taxon>Rhodospirillales</taxon>
        <taxon>Azospirillaceae</taxon>
        <taxon>Skermanella</taxon>
    </lineage>
</organism>
<dbReference type="EMBL" id="AVFL01000003">
    <property type="protein sequence ID" value="EWY41656.1"/>
    <property type="molecule type" value="Genomic_DNA"/>
</dbReference>
<gene>
    <name evidence="2" type="ORF">N825_24230</name>
</gene>
<dbReference type="PATRIC" id="fig|1385369.3.peg.1178"/>
<accession>W9HA98</accession>
<dbReference type="NCBIfam" id="NF006169">
    <property type="entry name" value="PRK08310.1"/>
    <property type="match status" value="1"/>
</dbReference>
<dbReference type="AlphaFoldDB" id="W9HA98"/>
<evidence type="ECO:0000313" key="3">
    <source>
        <dbReference type="Proteomes" id="UP000019486"/>
    </source>
</evidence>
<dbReference type="SUPFAM" id="SSF75304">
    <property type="entry name" value="Amidase signature (AS) enzymes"/>
    <property type="match status" value="1"/>
</dbReference>
<comment type="caution">
    <text evidence="2">The sequence shown here is derived from an EMBL/GenBank/DDBJ whole genome shotgun (WGS) entry which is preliminary data.</text>
</comment>
<name>W9HA98_9PROT</name>
<proteinExistence type="predicted"/>
<reference evidence="2 3" key="1">
    <citation type="submission" date="2013-08" db="EMBL/GenBank/DDBJ databases">
        <title>The genome sequence of Skermanella stibiiresistens.</title>
        <authorList>
            <person name="Zhu W."/>
            <person name="Wang G."/>
        </authorList>
    </citation>
    <scope>NUCLEOTIDE SEQUENCE [LARGE SCALE GENOMIC DNA]</scope>
    <source>
        <strain evidence="2 3">SB22</strain>
    </source>
</reference>
<dbReference type="InterPro" id="IPR036928">
    <property type="entry name" value="AS_sf"/>
</dbReference>
<dbReference type="Gene3D" id="3.90.1300.10">
    <property type="entry name" value="Amidase signature (AS) domain"/>
    <property type="match status" value="1"/>
</dbReference>
<feature type="domain" description="Amidase" evidence="1">
    <location>
        <begin position="287"/>
        <end position="381"/>
    </location>
</feature>
<dbReference type="PANTHER" id="PTHR46310">
    <property type="entry name" value="AMIDASE 1"/>
    <property type="match status" value="1"/>
</dbReference>
<protein>
    <submittedName>
        <fullName evidence="2">Glutamyl-tRNA amidotransferase subunit A</fullName>
    </submittedName>
</protein>
<feature type="domain" description="Amidase" evidence="1">
    <location>
        <begin position="16"/>
        <end position="189"/>
    </location>
</feature>
<dbReference type="STRING" id="1385369.N825_24230"/>
<evidence type="ECO:0000313" key="2">
    <source>
        <dbReference type="EMBL" id="EWY41656.1"/>
    </source>
</evidence>
<keyword evidence="3" id="KW-1185">Reference proteome</keyword>
<evidence type="ECO:0000259" key="1">
    <source>
        <dbReference type="Pfam" id="PF01425"/>
    </source>
</evidence>
<keyword evidence="2" id="KW-0808">Transferase</keyword>
<dbReference type="PROSITE" id="PS00571">
    <property type="entry name" value="AMIDASES"/>
    <property type="match status" value="1"/>
</dbReference>
<sequence>MKDALGAFVPGTDVRVQGSAEGPLSGLSFAVKDLFDVAGHVTGCGNPDWAESHAPAESHAWAVRTLLDAGASVAGKTITDEISLGLVGINRHHGTPVNPRARDLVPGGSSSGSASAVAGGVVDFALGTDSGGSVRTPASFCGLYGLRPTHGRIPVEGLMTQAPSFDTVGYFTRDAGMFARVGSVLLGETIGEDLPPGILVATDCFGIADAAVTDALRPVLDRLRAVVPETRDCRLADDGAIADWSRHQLVLQSTEFQDTFRDWIDRVNPRFSSEVAGAFASDGTVPAEVVESAKAFRIAARERLEGLLDGKRVLCLPTAPIPPIRRDARLSEIRRAVSRVIDLTAIAGLTGSPQVNLPFGWAGGIPIGLSLIGWHGGDAALIGMAKAMEPLLRSKVALPLC</sequence>
<dbReference type="InterPro" id="IPR020556">
    <property type="entry name" value="Amidase_CS"/>
</dbReference>
<dbReference type="Proteomes" id="UP000019486">
    <property type="component" value="Unassembled WGS sequence"/>
</dbReference>
<dbReference type="OrthoDB" id="9777859at2"/>
<dbReference type="GO" id="GO:0016740">
    <property type="term" value="F:transferase activity"/>
    <property type="evidence" value="ECO:0007669"/>
    <property type="project" value="UniProtKB-KW"/>
</dbReference>
<dbReference type="Pfam" id="PF01425">
    <property type="entry name" value="Amidase"/>
    <property type="match status" value="2"/>
</dbReference>
<dbReference type="PANTHER" id="PTHR46310:SF7">
    <property type="entry name" value="AMIDASE 1"/>
    <property type="match status" value="1"/>
</dbReference>
<dbReference type="InterPro" id="IPR023631">
    <property type="entry name" value="Amidase_dom"/>
</dbReference>